<keyword evidence="2" id="KW-0472">Membrane</keyword>
<reference evidence="3 4" key="1">
    <citation type="submission" date="2020-03" db="EMBL/GenBank/DDBJ databases">
        <title>Draft Genome Sequence of Cudoniella acicularis.</title>
        <authorList>
            <person name="Buettner E."/>
            <person name="Kellner H."/>
        </authorList>
    </citation>
    <scope>NUCLEOTIDE SEQUENCE [LARGE SCALE GENOMIC DNA]</scope>
    <source>
        <strain evidence="3 4">DSM 108380</strain>
    </source>
</reference>
<keyword evidence="2" id="KW-0812">Transmembrane</keyword>
<feature type="region of interest" description="Disordered" evidence="1">
    <location>
        <begin position="1"/>
        <end position="60"/>
    </location>
</feature>
<dbReference type="EMBL" id="JAAMPI010000391">
    <property type="protein sequence ID" value="KAF4631990.1"/>
    <property type="molecule type" value="Genomic_DNA"/>
</dbReference>
<evidence type="ECO:0000313" key="3">
    <source>
        <dbReference type="EMBL" id="KAF4631990.1"/>
    </source>
</evidence>
<feature type="compositionally biased region" description="Gly residues" evidence="1">
    <location>
        <begin position="150"/>
        <end position="164"/>
    </location>
</feature>
<keyword evidence="4" id="KW-1185">Reference proteome</keyword>
<organism evidence="3 4">
    <name type="scientific">Cudoniella acicularis</name>
    <dbReference type="NCBI Taxonomy" id="354080"/>
    <lineage>
        <taxon>Eukaryota</taxon>
        <taxon>Fungi</taxon>
        <taxon>Dikarya</taxon>
        <taxon>Ascomycota</taxon>
        <taxon>Pezizomycotina</taxon>
        <taxon>Leotiomycetes</taxon>
        <taxon>Helotiales</taxon>
        <taxon>Tricladiaceae</taxon>
        <taxon>Cudoniella</taxon>
    </lineage>
</organism>
<evidence type="ECO:0000256" key="2">
    <source>
        <dbReference type="SAM" id="Phobius"/>
    </source>
</evidence>
<dbReference type="Proteomes" id="UP000566819">
    <property type="component" value="Unassembled WGS sequence"/>
</dbReference>
<name>A0A8H4RNA7_9HELO</name>
<accession>A0A8H4RNA7</accession>
<feature type="transmembrane region" description="Helical" evidence="2">
    <location>
        <begin position="109"/>
        <end position="131"/>
    </location>
</feature>
<dbReference type="AlphaFoldDB" id="A0A8H4RNA7"/>
<evidence type="ECO:0000313" key="4">
    <source>
        <dbReference type="Proteomes" id="UP000566819"/>
    </source>
</evidence>
<gene>
    <name evidence="3" type="ORF">G7Y89_g6139</name>
</gene>
<comment type="caution">
    <text evidence="3">The sequence shown here is derived from an EMBL/GenBank/DDBJ whole genome shotgun (WGS) entry which is preliminary data.</text>
</comment>
<feature type="region of interest" description="Disordered" evidence="1">
    <location>
        <begin position="136"/>
        <end position="187"/>
    </location>
</feature>
<evidence type="ECO:0000256" key="1">
    <source>
        <dbReference type="SAM" id="MobiDB-lite"/>
    </source>
</evidence>
<proteinExistence type="predicted"/>
<feature type="compositionally biased region" description="Low complexity" evidence="1">
    <location>
        <begin position="165"/>
        <end position="187"/>
    </location>
</feature>
<sequence>MRSVPLGDTSMHRRHPSASSSLPAISEDGSFIESCDAPPIPPRATHRPTNQNLALSSPPIFNYDRSPPEYNSHFKEGPLDGEGGEKLSGLKWGLANNKHIAKRGGWKRLGIIAAIVLFCIVGLIVGVIVGVESRHSSSKSVSTGENGVQSGSGNGTGTGSGNGTGSNSSNGGPTTTEGPSNSTSNSANSTFPVGSYSINTYLSTVAANCTSNPATWLCWPYSTYAESQSSSNATFDWIITPVHDQPNNYTISSTPNIFSLVFTNLPLILKNAGTAEESYYFQTSMSKQTKPTTQLGKQNVAATCYFNSTTFQGYLYTQQPKTYPVGSANAIDMVTDGTFGEWPFAARIEQIAGGGEGTPTCVDPSGNSLGDFSEQDDSQLCDCLYLNYGT</sequence>
<evidence type="ECO:0008006" key="5">
    <source>
        <dbReference type="Google" id="ProtNLM"/>
    </source>
</evidence>
<keyword evidence="2" id="KW-1133">Transmembrane helix</keyword>
<protein>
    <recommendedName>
        <fullName evidence="5">Tat pathway signal sequence</fullName>
    </recommendedName>
</protein>
<dbReference type="OrthoDB" id="5296155at2759"/>